<evidence type="ECO:0000313" key="1">
    <source>
        <dbReference type="EMBL" id="MCQ8240904.1"/>
    </source>
</evidence>
<keyword evidence="2" id="KW-1185">Reference proteome</keyword>
<gene>
    <name evidence="1" type="ORF">NFI88_08660</name>
</gene>
<comment type="caution">
    <text evidence="1">The sequence shown here is derived from an EMBL/GenBank/DDBJ whole genome shotgun (WGS) entry which is preliminary data.</text>
</comment>
<dbReference type="EMBL" id="JAMZEJ010000005">
    <property type="protein sequence ID" value="MCQ8240904.1"/>
    <property type="molecule type" value="Genomic_DNA"/>
</dbReference>
<accession>A0ABT1VX41</accession>
<protein>
    <recommendedName>
        <fullName evidence="3">DUF2917 domain-containing protein</fullName>
    </recommendedName>
</protein>
<evidence type="ECO:0008006" key="3">
    <source>
        <dbReference type="Google" id="ProtNLM"/>
    </source>
</evidence>
<proteinExistence type="predicted"/>
<dbReference type="Proteomes" id="UP001524547">
    <property type="component" value="Unassembled WGS sequence"/>
</dbReference>
<reference evidence="1 2" key="1">
    <citation type="submission" date="2022-06" db="EMBL/GenBank/DDBJ databases">
        <title>Rhizosaccharibacter gen. nov. sp. nov. KSS12, endophytic bacteria isolated from sugarcane.</title>
        <authorList>
            <person name="Pitiwittayakul N."/>
        </authorList>
    </citation>
    <scope>NUCLEOTIDE SEQUENCE [LARGE SCALE GENOMIC DNA]</scope>
    <source>
        <strain evidence="1 2">KSS12</strain>
    </source>
</reference>
<name>A0ABT1VX41_9PROT</name>
<organism evidence="1 2">
    <name type="scientific">Rhizosaccharibacter radicis</name>
    <dbReference type="NCBI Taxonomy" id="2782605"/>
    <lineage>
        <taxon>Bacteria</taxon>
        <taxon>Pseudomonadati</taxon>
        <taxon>Pseudomonadota</taxon>
        <taxon>Alphaproteobacteria</taxon>
        <taxon>Acetobacterales</taxon>
        <taxon>Acetobacteraceae</taxon>
        <taxon>Rhizosaccharibacter</taxon>
    </lineage>
</organism>
<sequence>MRVETLTRMSGRQVAVTVAYAGGYRTLRLEVRPHPGGGYTARLPEGEWCVRCFTEESAILMACAGTIPTTEASGGSIPWVQARQWRAAAFGETEDAGS</sequence>
<dbReference type="RefSeq" id="WP_422919655.1">
    <property type="nucleotide sequence ID" value="NZ_JAMZEJ010000005.1"/>
</dbReference>
<evidence type="ECO:0000313" key="2">
    <source>
        <dbReference type="Proteomes" id="UP001524547"/>
    </source>
</evidence>